<organism evidence="1 2">
    <name type="scientific">Solitalea canadensis (strain ATCC 29591 / DSM 3403 / JCM 21819 / LMG 8368 / NBRC 15130 / NCIMB 12057 / USAM 9D)</name>
    <name type="common">Flexibacter canadensis</name>
    <dbReference type="NCBI Taxonomy" id="929556"/>
    <lineage>
        <taxon>Bacteria</taxon>
        <taxon>Pseudomonadati</taxon>
        <taxon>Bacteroidota</taxon>
        <taxon>Sphingobacteriia</taxon>
        <taxon>Sphingobacteriales</taxon>
        <taxon>Sphingobacteriaceae</taxon>
        <taxon>Solitalea</taxon>
    </lineage>
</organism>
<dbReference type="HOGENOM" id="CLU_939749_0_0_10"/>
<name>H8KTB1_SOLCM</name>
<sequence>MKTLSIYSILLTMLIMACQKDTDESPLSSEKKKDHCNKCPTIYLPKTYSEAKYSFTYKDSTGNLATIVENTYMKVHFIYGNNNRIEKLQWMDDDGVLYDNYELTYTGNKLTKLTKNYSGGYTVDNYTIRWDGDKIKNLVIRRVEDSQITNRDSIIFSYNSDNSIAGYEFYDPNQKELTAGYSFSYKSSEYKYWAKDIKNKEIIFLALIDSSPKIVPASNDISSILKYEFTEYGQNFFESTYHDQQYNEANYPLTYGKTYRVSDEMEQWVEESQQCVSYIKVNK</sequence>
<keyword evidence="2" id="KW-1185">Reference proteome</keyword>
<dbReference type="Proteomes" id="UP000007590">
    <property type="component" value="Chromosome"/>
</dbReference>
<gene>
    <name evidence="1" type="ordered locus">Solca_1144</name>
</gene>
<accession>H8KTB1</accession>
<dbReference type="PROSITE" id="PS51257">
    <property type="entry name" value="PROKAR_LIPOPROTEIN"/>
    <property type="match status" value="1"/>
</dbReference>
<dbReference type="EMBL" id="CP003349">
    <property type="protein sequence ID" value="AFD06248.1"/>
    <property type="molecule type" value="Genomic_DNA"/>
</dbReference>
<reference evidence="1" key="1">
    <citation type="submission" date="2012-02" db="EMBL/GenBank/DDBJ databases">
        <title>The complete genome of Solitalea canadensis DSM 3403.</title>
        <authorList>
            <consortium name="US DOE Joint Genome Institute (JGI-PGF)"/>
            <person name="Lucas S."/>
            <person name="Copeland A."/>
            <person name="Lapidus A."/>
            <person name="Glavina del Rio T."/>
            <person name="Dalin E."/>
            <person name="Tice H."/>
            <person name="Bruce D."/>
            <person name="Goodwin L."/>
            <person name="Pitluck S."/>
            <person name="Peters L."/>
            <person name="Ovchinnikova G."/>
            <person name="Lu M."/>
            <person name="Kyrpides N."/>
            <person name="Mavromatis K."/>
            <person name="Ivanova N."/>
            <person name="Brettin T."/>
            <person name="Detter J.C."/>
            <person name="Han C."/>
            <person name="Larimer F."/>
            <person name="Land M."/>
            <person name="Hauser L."/>
            <person name="Markowitz V."/>
            <person name="Cheng J.-F."/>
            <person name="Hugenholtz P."/>
            <person name="Woyke T."/>
            <person name="Wu D."/>
            <person name="Spring S."/>
            <person name="Schroeder M."/>
            <person name="Kopitz M."/>
            <person name="Brambilla E."/>
            <person name="Klenk H.-P."/>
            <person name="Eisen J.A."/>
        </authorList>
    </citation>
    <scope>NUCLEOTIDE SEQUENCE</scope>
    <source>
        <strain evidence="1">DSM 3403</strain>
    </source>
</reference>
<dbReference type="KEGG" id="scn:Solca_1144"/>
<evidence type="ECO:0008006" key="3">
    <source>
        <dbReference type="Google" id="ProtNLM"/>
    </source>
</evidence>
<proteinExistence type="predicted"/>
<dbReference type="RefSeq" id="WP_014679475.1">
    <property type="nucleotide sequence ID" value="NC_017770.1"/>
</dbReference>
<protein>
    <recommendedName>
        <fullName evidence="3">DUF4595 domain-containing protein</fullName>
    </recommendedName>
</protein>
<dbReference type="AlphaFoldDB" id="H8KTB1"/>
<evidence type="ECO:0000313" key="1">
    <source>
        <dbReference type="EMBL" id="AFD06248.1"/>
    </source>
</evidence>
<evidence type="ECO:0000313" key="2">
    <source>
        <dbReference type="Proteomes" id="UP000007590"/>
    </source>
</evidence>
<dbReference type="STRING" id="929556.Solca_1144"/>